<keyword evidence="11" id="KW-1185">Reference proteome</keyword>
<feature type="domain" description="Glutamine amidotransferase" evidence="9">
    <location>
        <begin position="53"/>
        <end position="243"/>
    </location>
</feature>
<comment type="catalytic activity">
    <reaction evidence="8">
        <text>(6S)-5,6,7,8-tetrahydrofolyl-(gamma-L-Glu)(n) + (n-1) H2O = (6S)-5,6,7,8-tetrahydrofolate + (n-1) L-glutamate</text>
        <dbReference type="Rhea" id="RHEA:56784"/>
        <dbReference type="Rhea" id="RHEA-COMP:14738"/>
        <dbReference type="ChEBI" id="CHEBI:15377"/>
        <dbReference type="ChEBI" id="CHEBI:29985"/>
        <dbReference type="ChEBI" id="CHEBI:57453"/>
        <dbReference type="ChEBI" id="CHEBI:141005"/>
        <dbReference type="EC" id="3.4.19.9"/>
    </reaction>
</comment>
<dbReference type="PANTHER" id="PTHR11315:SF0">
    <property type="entry name" value="FOLATE GAMMA-GLUTAMYL HYDROLASE"/>
    <property type="match status" value="1"/>
</dbReference>
<dbReference type="FunFam" id="3.40.50.880:FF:000024">
    <property type="entry name" value="Folate gamma-glutamyl hydrolase"/>
    <property type="match status" value="1"/>
</dbReference>
<evidence type="ECO:0000256" key="1">
    <source>
        <dbReference type="ARBA" id="ARBA00004239"/>
    </source>
</evidence>
<dbReference type="STRING" id="1257118.L8H1Q0"/>
<dbReference type="OrthoDB" id="64220at2759"/>
<dbReference type="MEROPS" id="C26.001"/>
<evidence type="ECO:0000256" key="5">
    <source>
        <dbReference type="ARBA" id="ARBA00022729"/>
    </source>
</evidence>
<dbReference type="Gene3D" id="3.40.50.880">
    <property type="match status" value="1"/>
</dbReference>
<comment type="subcellular location">
    <subcellularLocation>
        <location evidence="1">Secreted</location>
        <location evidence="1">Extracellular space</location>
    </subcellularLocation>
</comment>
<dbReference type="RefSeq" id="XP_004341520.1">
    <property type="nucleotide sequence ID" value="XM_004341472.1"/>
</dbReference>
<dbReference type="KEGG" id="acan:ACA1_266910"/>
<comment type="similarity">
    <text evidence="2">Belongs to the peptidase C26 family.</text>
</comment>
<gene>
    <name evidence="10" type="ORF">ACA1_266910</name>
</gene>
<evidence type="ECO:0000256" key="6">
    <source>
        <dbReference type="ARBA" id="ARBA00022801"/>
    </source>
</evidence>
<evidence type="ECO:0000256" key="4">
    <source>
        <dbReference type="ARBA" id="ARBA00022525"/>
    </source>
</evidence>
<dbReference type="SUPFAM" id="SSF52317">
    <property type="entry name" value="Class I glutamine amidotransferase-like"/>
    <property type="match status" value="1"/>
</dbReference>
<evidence type="ECO:0000256" key="3">
    <source>
        <dbReference type="ARBA" id="ARBA00012886"/>
    </source>
</evidence>
<dbReference type="PROSITE" id="PS51275">
    <property type="entry name" value="PEPTIDASE_C26_GGH"/>
    <property type="match status" value="1"/>
</dbReference>
<organism evidence="10 11">
    <name type="scientific">Acanthamoeba castellanii (strain ATCC 30010 / Neff)</name>
    <dbReference type="NCBI Taxonomy" id="1257118"/>
    <lineage>
        <taxon>Eukaryota</taxon>
        <taxon>Amoebozoa</taxon>
        <taxon>Discosea</taxon>
        <taxon>Longamoebia</taxon>
        <taxon>Centramoebida</taxon>
        <taxon>Acanthamoebidae</taxon>
        <taxon>Acanthamoeba</taxon>
    </lineage>
</organism>
<evidence type="ECO:0000256" key="7">
    <source>
        <dbReference type="PIRSR" id="PIRSR615527-1"/>
    </source>
</evidence>
<keyword evidence="4" id="KW-0964">Secreted</keyword>
<feature type="active site" description="Proton donor" evidence="7">
    <location>
        <position position="240"/>
    </location>
</feature>
<name>L8H1Q0_ACACF</name>
<protein>
    <recommendedName>
        <fullName evidence="3 8">folate gamma-glutamyl hydrolase</fullName>
        <ecNumber evidence="3 8">3.4.19.9</ecNumber>
    </recommendedName>
</protein>
<proteinExistence type="inferred from homology"/>
<dbReference type="VEuPathDB" id="AmoebaDB:ACA1_266910"/>
<evidence type="ECO:0000313" key="11">
    <source>
        <dbReference type="Proteomes" id="UP000011083"/>
    </source>
</evidence>
<dbReference type="InterPro" id="IPR017926">
    <property type="entry name" value="GATASE"/>
</dbReference>
<dbReference type="EMBL" id="KB007933">
    <property type="protein sequence ID" value="ELR19434.1"/>
    <property type="molecule type" value="Genomic_DNA"/>
</dbReference>
<feature type="active site" evidence="8">
    <location>
        <position position="240"/>
    </location>
</feature>
<dbReference type="GO" id="GO:0005773">
    <property type="term" value="C:vacuole"/>
    <property type="evidence" value="ECO:0007669"/>
    <property type="project" value="TreeGrafter"/>
</dbReference>
<keyword evidence="6 8" id="KW-0378">Hydrolase</keyword>
<dbReference type="InterPro" id="IPR029062">
    <property type="entry name" value="Class_I_gatase-like"/>
</dbReference>
<dbReference type="EC" id="3.4.19.9" evidence="3 8"/>
<dbReference type="GO" id="GO:0034722">
    <property type="term" value="F:gamma-glutamyl-peptidase activity"/>
    <property type="evidence" value="ECO:0007669"/>
    <property type="project" value="UniProtKB-UniRule"/>
</dbReference>
<dbReference type="AlphaFoldDB" id="L8H1Q0"/>
<dbReference type="GO" id="GO:0005576">
    <property type="term" value="C:extracellular region"/>
    <property type="evidence" value="ECO:0007669"/>
    <property type="project" value="UniProtKB-SubCell"/>
</dbReference>
<dbReference type="PANTHER" id="PTHR11315">
    <property type="entry name" value="PROTEASE FAMILY C26 GAMMA-GLUTAMYL HYDROLASE"/>
    <property type="match status" value="1"/>
</dbReference>
<reference evidence="10 11" key="1">
    <citation type="journal article" date="2013" name="Genome Biol.">
        <title>Genome of Acanthamoeba castellanii highlights extensive lateral gene transfer and early evolution of tyrosine kinase signaling.</title>
        <authorList>
            <person name="Clarke M."/>
            <person name="Lohan A.J."/>
            <person name="Liu B."/>
            <person name="Lagkouvardos I."/>
            <person name="Roy S."/>
            <person name="Zafar N."/>
            <person name="Bertelli C."/>
            <person name="Schilde C."/>
            <person name="Kianianmomeni A."/>
            <person name="Burglin T.R."/>
            <person name="Frech C."/>
            <person name="Turcotte B."/>
            <person name="Kopec K.O."/>
            <person name="Synnott J.M."/>
            <person name="Choo C."/>
            <person name="Paponov I."/>
            <person name="Finkler A."/>
            <person name="Soon Heng Tan C."/>
            <person name="Hutchins A.P."/>
            <person name="Weinmeier T."/>
            <person name="Rattei T."/>
            <person name="Chu J.S."/>
            <person name="Gimenez G."/>
            <person name="Irimia M."/>
            <person name="Rigden D.J."/>
            <person name="Fitzpatrick D.A."/>
            <person name="Lorenzo-Morales J."/>
            <person name="Bateman A."/>
            <person name="Chiu C.H."/>
            <person name="Tang P."/>
            <person name="Hegemann P."/>
            <person name="Fromm H."/>
            <person name="Raoult D."/>
            <person name="Greub G."/>
            <person name="Miranda-Saavedra D."/>
            <person name="Chen N."/>
            <person name="Nash P."/>
            <person name="Ginger M.L."/>
            <person name="Horn M."/>
            <person name="Schaap P."/>
            <person name="Caler L."/>
            <person name="Loftus B."/>
        </authorList>
    </citation>
    <scope>NUCLEOTIDE SEQUENCE [LARGE SCALE GENOMIC DNA]</scope>
    <source>
        <strain evidence="10 11">Neff</strain>
    </source>
</reference>
<dbReference type="Pfam" id="PF00117">
    <property type="entry name" value="GATase"/>
    <property type="match status" value="1"/>
</dbReference>
<evidence type="ECO:0000313" key="10">
    <source>
        <dbReference type="EMBL" id="ELR19434.1"/>
    </source>
</evidence>
<accession>L8H1Q0</accession>
<dbReference type="GeneID" id="14920214"/>
<sequence length="326" mass="37406">MSTSSTIKINVTSPRTTKTTRPVWGVLTQPTDSEERLVDFEERYREYVPASFVRWLESGGARVIPIHYDTEEQELRHLFESINGVLFTGGEITDISNTPYGHTAKLLFRWAKEANDAGDHFPIYGTCQGFQLMCQLAANNFTLKQRVKGCVGVSKPLEFTHKAKSSRLFGSLPQHVYRTLAETPCGEHMHNYCITPETFEEHQALGSMFEVLATNEDAEGKVFVTSMEGKKYPFWAGQFHPERNGWEWTEEEEIDHSPEAIVAMHHIAAFLVKESRKSGHRFADREEERKRLIYNNPPHLLPTEEETSMYAQTYFWLHDDVEVGQA</sequence>
<keyword evidence="5" id="KW-0732">Signal</keyword>
<dbReference type="OMA" id="CHEDIDH"/>
<dbReference type="PROSITE" id="PS51273">
    <property type="entry name" value="GATASE_TYPE_1"/>
    <property type="match status" value="1"/>
</dbReference>
<evidence type="ECO:0000259" key="9">
    <source>
        <dbReference type="Pfam" id="PF00117"/>
    </source>
</evidence>
<dbReference type="Proteomes" id="UP000011083">
    <property type="component" value="Unassembled WGS sequence"/>
</dbReference>
<feature type="active site" description="Nucleophile" evidence="7 8">
    <location>
        <position position="127"/>
    </location>
</feature>
<evidence type="ECO:0000256" key="8">
    <source>
        <dbReference type="PROSITE-ProRule" id="PRU00607"/>
    </source>
</evidence>
<evidence type="ECO:0000256" key="2">
    <source>
        <dbReference type="ARBA" id="ARBA00011083"/>
    </source>
</evidence>
<dbReference type="InterPro" id="IPR015527">
    <property type="entry name" value="Pept_C26_g-glut_hydrolase"/>
</dbReference>
<dbReference type="GO" id="GO:0046900">
    <property type="term" value="P:tetrahydrofolylpolyglutamate metabolic process"/>
    <property type="evidence" value="ECO:0007669"/>
    <property type="project" value="TreeGrafter"/>
</dbReference>